<dbReference type="InterPro" id="IPR013650">
    <property type="entry name" value="ATP-grasp_succ-CoA_synth-type"/>
</dbReference>
<dbReference type="InterPro" id="IPR016102">
    <property type="entry name" value="Succinyl-CoA_synth-like"/>
</dbReference>
<feature type="binding site" evidence="10">
    <location>
        <position position="118"/>
    </location>
    <ligand>
        <name>ATP</name>
        <dbReference type="ChEBI" id="CHEBI:30616"/>
    </ligand>
</feature>
<evidence type="ECO:0000313" key="12">
    <source>
        <dbReference type="EMBL" id="EPC02589.1"/>
    </source>
</evidence>
<keyword evidence="13" id="KW-1185">Reference proteome</keyword>
<dbReference type="PANTHER" id="PTHR11815:SF10">
    <property type="entry name" value="SUCCINATE--COA LIGASE [GDP-FORMING] SUBUNIT BETA, MITOCHONDRIAL"/>
    <property type="match status" value="1"/>
</dbReference>
<evidence type="ECO:0000256" key="4">
    <source>
        <dbReference type="ARBA" id="ARBA00022723"/>
    </source>
</evidence>
<evidence type="ECO:0000313" key="13">
    <source>
        <dbReference type="Proteomes" id="UP000014463"/>
    </source>
</evidence>
<dbReference type="Gene3D" id="3.40.50.261">
    <property type="entry name" value="Succinyl-CoA synthetase domains"/>
    <property type="match status" value="1"/>
</dbReference>
<dbReference type="PROSITE" id="PS50975">
    <property type="entry name" value="ATP_GRASP"/>
    <property type="match status" value="1"/>
</dbReference>
<evidence type="ECO:0000256" key="1">
    <source>
        <dbReference type="ARBA" id="ARBA00009182"/>
    </source>
</evidence>
<dbReference type="GO" id="GO:0004776">
    <property type="term" value="F:succinate-CoA ligase (GDP-forming) activity"/>
    <property type="evidence" value="ECO:0007669"/>
    <property type="project" value="RHEA"/>
</dbReference>
<comment type="pathway">
    <text evidence="10">Carbohydrate metabolism; tricarboxylic acid cycle; succinate from succinyl-CoA (ligase route): step 1/1.</text>
</comment>
<feature type="binding site" evidence="10">
    <location>
        <position position="121"/>
    </location>
    <ligand>
        <name>ATP</name>
        <dbReference type="ChEBI" id="CHEBI:30616"/>
    </ligand>
</feature>
<evidence type="ECO:0000259" key="11">
    <source>
        <dbReference type="PROSITE" id="PS50975"/>
    </source>
</evidence>
<evidence type="ECO:0000256" key="2">
    <source>
        <dbReference type="ARBA" id="ARBA00022532"/>
    </source>
</evidence>
<dbReference type="NCBIfam" id="TIGR01016">
    <property type="entry name" value="sucCoAbeta"/>
    <property type="match status" value="1"/>
</dbReference>
<feature type="domain" description="ATP-grasp" evidence="11">
    <location>
        <begin position="28"/>
        <end position="248"/>
    </location>
</feature>
<dbReference type="GO" id="GO:0000287">
    <property type="term" value="F:magnesium ion binding"/>
    <property type="evidence" value="ECO:0007669"/>
    <property type="project" value="UniProtKB-UniRule"/>
</dbReference>
<dbReference type="Pfam" id="PF00549">
    <property type="entry name" value="Ligase_CoA"/>
    <property type="match status" value="1"/>
</dbReference>
<evidence type="ECO:0000256" key="7">
    <source>
        <dbReference type="ARBA" id="ARBA00022842"/>
    </source>
</evidence>
<keyword evidence="5 10" id="KW-0547">Nucleotide-binding</keyword>
<keyword evidence="2 10" id="KW-0816">Tricarboxylic acid cycle</keyword>
<dbReference type="SUPFAM" id="SSF52210">
    <property type="entry name" value="Succinyl-CoA synthetase domains"/>
    <property type="match status" value="1"/>
</dbReference>
<dbReference type="InterPro" id="IPR017866">
    <property type="entry name" value="Succ-CoA_synthase_bsu_CS"/>
</dbReference>
<keyword evidence="4 10" id="KW-0479">Metal-binding</keyword>
<evidence type="ECO:0000256" key="5">
    <source>
        <dbReference type="ARBA" id="ARBA00022741"/>
    </source>
</evidence>
<dbReference type="eggNOG" id="COG0045">
    <property type="taxonomic scope" value="Bacteria"/>
</dbReference>
<dbReference type="GO" id="GO:0005524">
    <property type="term" value="F:ATP binding"/>
    <property type="evidence" value="ECO:0007669"/>
    <property type="project" value="UniProtKB-UniRule"/>
</dbReference>
<evidence type="ECO:0000256" key="10">
    <source>
        <dbReference type="HAMAP-Rule" id="MF_00558"/>
    </source>
</evidence>
<feature type="binding site" evidence="10">
    <location>
        <position position="283"/>
    </location>
    <ligand>
        <name>substrate</name>
        <note>ligand shared with subunit alpha</note>
    </ligand>
</feature>
<reference evidence="12 13" key="1">
    <citation type="journal article" date="2013" name="Genome Announc.">
        <title>Draft genome sequence of the moderately halophilic gammaproteobacterium Halomonas anticariensis FP35.</title>
        <authorList>
            <person name="Tahrioui A."/>
            <person name="Quesada E."/>
            <person name="Llamas I."/>
        </authorList>
    </citation>
    <scope>NUCLEOTIDE SEQUENCE [LARGE SCALE GENOMIC DNA]</scope>
    <source>
        <strain evidence="13">DSM 16096 / CECT 5854 / LMG 22089 / FP35</strain>
    </source>
</reference>
<protein>
    <recommendedName>
        <fullName evidence="10">Succinate--CoA ligase [ADP-forming] subunit beta</fullName>
        <ecNumber evidence="10">6.2.1.5</ecNumber>
    </recommendedName>
    <alternativeName>
        <fullName evidence="10">Succinyl-CoA synthetase subunit beta</fullName>
        <shortName evidence="10">SCS-beta</shortName>
    </alternativeName>
</protein>
<comment type="caution">
    <text evidence="12">The sequence shown here is derived from an EMBL/GenBank/DDBJ whole genome shotgun (WGS) entry which is preliminary data.</text>
</comment>
<dbReference type="Gene3D" id="3.30.1490.20">
    <property type="entry name" value="ATP-grasp fold, A domain"/>
    <property type="match status" value="1"/>
</dbReference>
<dbReference type="EMBL" id="ASTJ01000024">
    <property type="protein sequence ID" value="EPC02589.1"/>
    <property type="molecule type" value="Genomic_DNA"/>
</dbReference>
<dbReference type="GO" id="GO:0042709">
    <property type="term" value="C:succinate-CoA ligase complex"/>
    <property type="evidence" value="ECO:0007669"/>
    <property type="project" value="TreeGrafter"/>
</dbReference>
<dbReference type="PROSITE" id="PS01217">
    <property type="entry name" value="SUCCINYL_COA_LIG_3"/>
    <property type="match status" value="1"/>
</dbReference>
<evidence type="ECO:0000256" key="3">
    <source>
        <dbReference type="ARBA" id="ARBA00022598"/>
    </source>
</evidence>
<dbReference type="InterPro" id="IPR005809">
    <property type="entry name" value="Succ_CoA_ligase-like_bsu"/>
</dbReference>
<dbReference type="SUPFAM" id="SSF56059">
    <property type="entry name" value="Glutathione synthetase ATP-binding domain-like"/>
    <property type="match status" value="1"/>
</dbReference>
<dbReference type="FunFam" id="3.30.1490.20:FF:000002">
    <property type="entry name" value="Succinate--CoA ligase [ADP-forming] subunit beta"/>
    <property type="match status" value="1"/>
</dbReference>
<name>S2L4E0_LITA3</name>
<feature type="binding site" evidence="10">
    <location>
        <position position="232"/>
    </location>
    <ligand>
        <name>Mg(2+)</name>
        <dbReference type="ChEBI" id="CHEBI:18420"/>
    </ligand>
</feature>
<dbReference type="GO" id="GO:0004775">
    <property type="term" value="F:succinate-CoA ligase (ADP-forming) activity"/>
    <property type="evidence" value="ECO:0007669"/>
    <property type="project" value="UniProtKB-UniRule"/>
</dbReference>
<comment type="catalytic activity">
    <reaction evidence="8">
        <text>succinate + ATP + CoA = succinyl-CoA + ADP + phosphate</text>
        <dbReference type="Rhea" id="RHEA:17661"/>
        <dbReference type="ChEBI" id="CHEBI:30031"/>
        <dbReference type="ChEBI" id="CHEBI:30616"/>
        <dbReference type="ChEBI" id="CHEBI:43474"/>
        <dbReference type="ChEBI" id="CHEBI:57287"/>
        <dbReference type="ChEBI" id="CHEBI:57292"/>
        <dbReference type="ChEBI" id="CHEBI:456216"/>
        <dbReference type="EC" id="6.2.1.5"/>
    </reaction>
    <physiologicalReaction direction="right-to-left" evidence="8">
        <dbReference type="Rhea" id="RHEA:17663"/>
    </physiologicalReaction>
</comment>
<dbReference type="GO" id="GO:0005829">
    <property type="term" value="C:cytosol"/>
    <property type="evidence" value="ECO:0007669"/>
    <property type="project" value="TreeGrafter"/>
</dbReference>
<comment type="cofactor">
    <cofactor evidence="10">
        <name>Mg(2+)</name>
        <dbReference type="ChEBI" id="CHEBI:18420"/>
    </cofactor>
    <text evidence="10">Binds 1 Mg(2+) ion per subunit.</text>
</comment>
<proteinExistence type="inferred from homology"/>
<dbReference type="EC" id="6.2.1.5" evidence="10"/>
<feature type="binding site" evidence="10">
    <location>
        <position position="218"/>
    </location>
    <ligand>
        <name>Mg(2+)</name>
        <dbReference type="ChEBI" id="CHEBI:18420"/>
    </ligand>
</feature>
<feature type="binding site" evidence="10">
    <location>
        <position position="65"/>
    </location>
    <ligand>
        <name>ATP</name>
        <dbReference type="ChEBI" id="CHEBI:30616"/>
    </ligand>
</feature>
<dbReference type="FunFam" id="3.40.50.261:FF:000001">
    <property type="entry name" value="Succinate--CoA ligase [ADP-forming] subunit beta"/>
    <property type="match status" value="1"/>
</dbReference>
<sequence>MLAPLAVIVRVTCNQWHESMNLHEYQGKQLFADYGLPVSKGFAVDTPEEAAEACKKIGGDMWVVKAQVHAGGRGKAGGVKLIKSPEEAKAFAEQWLGKNLVTYQTDENGQPVAKILVENCTDIANELYLGAVVDRATRRVVFMASTEGGVEIEKVAEETPEKILKAVIDPLVGAQPYQARELAFALGLKGDQVKQFTKIFLGLSKLFHDKDLALLEINPLVITDEGNLHCLDAKINLDSNALYRHPDLQAMRDPSQEDEREAEAAAWELNYVALEGNIGCMVNGAGLAMGTMDIIKLNGGQPANFLDVGGGATKERVAEAFKLILSDDSVKAVLVNIFGGIVRCDMIAEGIIGAVEQVGVNVPVVVRLEGNNAELGAEKLASSGLNIIAATSLTDAAQQVVKAAEGK</sequence>
<dbReference type="InterPro" id="IPR013815">
    <property type="entry name" value="ATP_grasp_subdomain_1"/>
</dbReference>
<dbReference type="Proteomes" id="UP000014463">
    <property type="component" value="Unassembled WGS sequence"/>
</dbReference>
<dbReference type="InterPro" id="IPR005811">
    <property type="entry name" value="SUCC_ACL_C"/>
</dbReference>
<comment type="subunit">
    <text evidence="10">Heterotetramer of two alpha and two beta subunits.</text>
</comment>
<dbReference type="GO" id="GO:0006099">
    <property type="term" value="P:tricarboxylic acid cycle"/>
    <property type="evidence" value="ECO:0007669"/>
    <property type="project" value="UniProtKB-UniRule"/>
</dbReference>
<comment type="function">
    <text evidence="10">Succinyl-CoA synthetase functions in the citric acid cycle (TCA), coupling the hydrolysis of succinyl-CoA to the synthesis of either ATP or GTP and thus represents the only step of substrate-level phosphorylation in the TCA. The beta subunit provides nucleotide specificity of the enzyme and binds the substrate succinate, while the binding sites for coenzyme A and phosphate are found in the alpha subunit.</text>
</comment>
<dbReference type="PIRSF" id="PIRSF001554">
    <property type="entry name" value="SucCS_beta"/>
    <property type="match status" value="1"/>
</dbReference>
<feature type="binding site" evidence="10">
    <location>
        <position position="126"/>
    </location>
    <ligand>
        <name>ATP</name>
        <dbReference type="ChEBI" id="CHEBI:30616"/>
    </ligand>
</feature>
<dbReference type="Pfam" id="PF08442">
    <property type="entry name" value="ATP-grasp_2"/>
    <property type="match status" value="1"/>
</dbReference>
<accession>S2L4E0</accession>
<dbReference type="UniPathway" id="UPA00223">
    <property type="reaction ID" value="UER00999"/>
</dbReference>
<evidence type="ECO:0000256" key="6">
    <source>
        <dbReference type="ARBA" id="ARBA00022840"/>
    </source>
</evidence>
<keyword evidence="7 10" id="KW-0460">Magnesium</keyword>
<dbReference type="NCBIfam" id="NF001913">
    <property type="entry name" value="PRK00696.1"/>
    <property type="match status" value="1"/>
</dbReference>
<organism evidence="12 13">
    <name type="scientific">Litchfieldella anticariensis (strain DSM 16096 / CECT 5854 / CIP 108499 / LMG 22089 / FP35)</name>
    <name type="common">Halomonas anticariensis</name>
    <dbReference type="NCBI Taxonomy" id="1121939"/>
    <lineage>
        <taxon>Bacteria</taxon>
        <taxon>Pseudomonadati</taxon>
        <taxon>Pseudomonadota</taxon>
        <taxon>Gammaproteobacteria</taxon>
        <taxon>Oceanospirillales</taxon>
        <taxon>Halomonadaceae</taxon>
        <taxon>Litchfieldella</taxon>
    </lineage>
</organism>
<feature type="binding site" evidence="10">
    <location>
        <begin position="72"/>
        <end position="74"/>
    </location>
    <ligand>
        <name>ATP</name>
        <dbReference type="ChEBI" id="CHEBI:30616"/>
    </ligand>
</feature>
<feature type="binding site" evidence="10">
    <location>
        <begin position="340"/>
        <end position="342"/>
    </location>
    <ligand>
        <name>substrate</name>
        <note>ligand shared with subunit alpha</note>
    </ligand>
</feature>
<dbReference type="AlphaFoldDB" id="S2L4E0"/>
<dbReference type="FunFam" id="3.30.470.20:FF:000002">
    <property type="entry name" value="Succinate--CoA ligase [ADP-forming] subunit beta"/>
    <property type="match status" value="1"/>
</dbReference>
<comment type="catalytic activity">
    <reaction evidence="9">
        <text>GTP + succinate + CoA = succinyl-CoA + GDP + phosphate</text>
        <dbReference type="Rhea" id="RHEA:22120"/>
        <dbReference type="ChEBI" id="CHEBI:30031"/>
        <dbReference type="ChEBI" id="CHEBI:37565"/>
        <dbReference type="ChEBI" id="CHEBI:43474"/>
        <dbReference type="ChEBI" id="CHEBI:57287"/>
        <dbReference type="ChEBI" id="CHEBI:57292"/>
        <dbReference type="ChEBI" id="CHEBI:58189"/>
    </reaction>
    <physiologicalReaction direction="right-to-left" evidence="9">
        <dbReference type="Rhea" id="RHEA:22122"/>
    </physiologicalReaction>
</comment>
<gene>
    <name evidence="10 12" type="primary">sucC</name>
    <name evidence="12" type="ORF">L861_09600</name>
</gene>
<dbReference type="Gene3D" id="3.30.470.20">
    <property type="entry name" value="ATP-grasp fold, B domain"/>
    <property type="match status" value="1"/>
</dbReference>
<dbReference type="PANTHER" id="PTHR11815">
    <property type="entry name" value="SUCCINYL-COA SYNTHETASE BETA CHAIN"/>
    <property type="match status" value="1"/>
</dbReference>
<dbReference type="GO" id="GO:0006104">
    <property type="term" value="P:succinyl-CoA metabolic process"/>
    <property type="evidence" value="ECO:0007669"/>
    <property type="project" value="TreeGrafter"/>
</dbReference>
<dbReference type="STRING" id="1121939.L861_09600"/>
<evidence type="ECO:0000256" key="8">
    <source>
        <dbReference type="ARBA" id="ARBA00050563"/>
    </source>
</evidence>
<dbReference type="HAMAP" id="MF_00558">
    <property type="entry name" value="Succ_CoA_beta"/>
    <property type="match status" value="1"/>
</dbReference>
<evidence type="ECO:0000256" key="9">
    <source>
        <dbReference type="ARBA" id="ARBA00052891"/>
    </source>
</evidence>
<comment type="similarity">
    <text evidence="1 10">Belongs to the succinate/malate CoA ligase beta subunit family.</text>
</comment>
<dbReference type="PATRIC" id="fig|1121939.11.peg.2017"/>
<keyword evidence="3 10" id="KW-0436">Ligase</keyword>
<dbReference type="InterPro" id="IPR011761">
    <property type="entry name" value="ATP-grasp"/>
</dbReference>
<keyword evidence="6 10" id="KW-0067">ATP-binding</keyword>